<protein>
    <submittedName>
        <fullName evidence="1">Uncharacterized protein</fullName>
    </submittedName>
</protein>
<organism evidence="1 2">
    <name type="scientific">Eretmocerus hayati</name>
    <dbReference type="NCBI Taxonomy" id="131215"/>
    <lineage>
        <taxon>Eukaryota</taxon>
        <taxon>Metazoa</taxon>
        <taxon>Ecdysozoa</taxon>
        <taxon>Arthropoda</taxon>
        <taxon>Hexapoda</taxon>
        <taxon>Insecta</taxon>
        <taxon>Pterygota</taxon>
        <taxon>Neoptera</taxon>
        <taxon>Endopterygota</taxon>
        <taxon>Hymenoptera</taxon>
        <taxon>Apocrita</taxon>
        <taxon>Proctotrupomorpha</taxon>
        <taxon>Chalcidoidea</taxon>
        <taxon>Aphelinidae</taxon>
        <taxon>Aphelininae</taxon>
        <taxon>Eretmocerus</taxon>
    </lineage>
</organism>
<sequence>MYHIGKGFRHNGHDRPSNLMSTIECNGEPHSPRKEEDNFVKKSFRHNGDEWKADSRRFTERRGKKTVRFHGSNDADGSQEDWSWEADRQGSQDSATKDSGIETSSNFTSSEDSNRGDLMPKHPSPWQISSDGQKMIGRMVLSKSQGSNSSSSNILGLKVVGGKLLEDGSMGALIEKVKKGSPADVEGQLRIGDEVLEWNGRALQGKSFQEVSDIIALSRSEPQVELVVARDLSTSTIIPPGKMGTTTAMMMQTSQQQQQLPGTGSPGNLTPMASRRFNAQAQWRQKPESQPIQFKDIYDARGVNIKPAVMVTSPGSPDLYGQGRLSGRQFRYPVHQQQQGNSNVGGRLQVKLSYDASSLQLVVYLVCAIGLVPRINGQPRSSYAKIYLLPDRSEKSKRRTKTLANTNEPRWDQTFIYSSIRWSELRQRSLEISVWDYGRYGANANDFLGEVIINLGSTALSSELEWHYLMAHEEHRQAGYYQDGSDEIVTTPGDCHLSPPSTTSRLSDSDTSECDITDCDGSREHRRTADGASISSIGSSSRFCYMSSNYKRHYSSPPPEKELCVDGEHRSRRDMSPQGRKRAALMSSREHPASISGYHHYRKVNFRQYSDEPHRAAMLSHRSHSAAPMDSPSLHYRGRSQSPSGHRSLSPPDHRNIPYPSGYMSARFGSRSATATPTGSPKKRQLPQIPANLNAALRDRVTQDLEERARFIRHRNRPMHTFYRGVGGWERRYSGLSDSDLPSMGYEPHSYSHSHAHRLHRSRRGRVSPEKDVLGDLGDSDMESIGSVTSSAFSTQSERPRGSRALIDYASQGSSYEKPSRYPIGESDRRNGSIKRGQFTRSFSNSEAPADDKADGSLSDTAVALHVQEENARRARKSSPSSKSGSGSSSGGNSGNQYQPGLGKKSNSTSQLSATDCGVGGGVVTIGGIGGGGIAASLGGPGSSSSTGRKRNSTPSSIQRSQEVLPSYQHHQQRLHAPSPRGGQASSSAASDTAGSLNSISSSEGSSWSPGLRVAGESGQLNDFIEGLGPGQLVGRQALGSPSYGDIQLSLSNTKGYLEVEVIRARGLQPKPGSKVLPAPYVKVYLVNGKKCIEKLRTQSARKTLEPLYQQPLCFKENISGCILQVTVWGDYGRIEGKKIFMGVAQIMLDNLNLNEVVFGWYKLFATALLVSEPSSCNLSRRSSVISFQSLKF</sequence>
<gene>
    <name evidence="1" type="ORF">QAD02_019294</name>
</gene>
<accession>A0ACC2PMD2</accession>
<proteinExistence type="predicted"/>
<comment type="caution">
    <text evidence="1">The sequence shown here is derived from an EMBL/GenBank/DDBJ whole genome shotgun (WGS) entry which is preliminary data.</text>
</comment>
<dbReference type="Proteomes" id="UP001239111">
    <property type="component" value="Chromosome 1"/>
</dbReference>
<evidence type="ECO:0000313" key="1">
    <source>
        <dbReference type="EMBL" id="KAJ8683502.1"/>
    </source>
</evidence>
<keyword evidence="2" id="KW-1185">Reference proteome</keyword>
<reference evidence="1" key="1">
    <citation type="submission" date="2023-04" db="EMBL/GenBank/DDBJ databases">
        <title>A chromosome-level genome assembly of the parasitoid wasp Eretmocerus hayati.</title>
        <authorList>
            <person name="Zhong Y."/>
            <person name="Liu S."/>
            <person name="Liu Y."/>
        </authorList>
    </citation>
    <scope>NUCLEOTIDE SEQUENCE</scope>
    <source>
        <strain evidence="1">ZJU_SS_LIU_2023</strain>
    </source>
</reference>
<name>A0ACC2PMD2_9HYME</name>
<evidence type="ECO:0000313" key="2">
    <source>
        <dbReference type="Proteomes" id="UP001239111"/>
    </source>
</evidence>
<dbReference type="EMBL" id="CM056741">
    <property type="protein sequence ID" value="KAJ8683502.1"/>
    <property type="molecule type" value="Genomic_DNA"/>
</dbReference>